<dbReference type="Pfam" id="PF02120">
    <property type="entry name" value="Flg_hook"/>
    <property type="match status" value="1"/>
</dbReference>
<keyword evidence="3" id="KW-0966">Cell projection</keyword>
<dbReference type="InterPro" id="IPR038610">
    <property type="entry name" value="FliK-like_C_sf"/>
</dbReference>
<feature type="domain" description="Flagellar hook-length control protein-like C-terminal" evidence="2">
    <location>
        <begin position="251"/>
        <end position="326"/>
    </location>
</feature>
<keyword evidence="3" id="KW-0282">Flagellum</keyword>
<dbReference type="RefSeq" id="WP_273839962.1">
    <property type="nucleotide sequence ID" value="NZ_JAQQWT010000001.1"/>
</dbReference>
<evidence type="ECO:0000256" key="1">
    <source>
        <dbReference type="SAM" id="MobiDB-lite"/>
    </source>
</evidence>
<keyword evidence="4" id="KW-1185">Reference proteome</keyword>
<protein>
    <submittedName>
        <fullName evidence="3">Flagellar hook-length control protein FliK</fullName>
    </submittedName>
</protein>
<dbReference type="InterPro" id="IPR021136">
    <property type="entry name" value="Flagellar_hook_control-like_C"/>
</dbReference>
<feature type="compositionally biased region" description="Basic and acidic residues" evidence="1">
    <location>
        <begin position="330"/>
        <end position="356"/>
    </location>
</feature>
<organism evidence="3 4">
    <name type="scientific">Halalkalibacter alkalisediminis</name>
    <dbReference type="NCBI Taxonomy" id="935616"/>
    <lineage>
        <taxon>Bacteria</taxon>
        <taxon>Bacillati</taxon>
        <taxon>Bacillota</taxon>
        <taxon>Bacilli</taxon>
        <taxon>Bacillales</taxon>
        <taxon>Bacillaceae</taxon>
        <taxon>Halalkalibacter</taxon>
    </lineage>
</organism>
<dbReference type="Proteomes" id="UP001589833">
    <property type="component" value="Unassembled WGS sequence"/>
</dbReference>
<keyword evidence="3" id="KW-0969">Cilium</keyword>
<comment type="caution">
    <text evidence="3">The sequence shown here is derived from an EMBL/GenBank/DDBJ whole genome shotgun (WGS) entry which is preliminary data.</text>
</comment>
<feature type="region of interest" description="Disordered" evidence="1">
    <location>
        <begin position="330"/>
        <end position="359"/>
    </location>
</feature>
<evidence type="ECO:0000313" key="4">
    <source>
        <dbReference type="Proteomes" id="UP001589833"/>
    </source>
</evidence>
<dbReference type="CDD" id="cd17470">
    <property type="entry name" value="T3SS_Flik_C"/>
    <property type="match status" value="1"/>
</dbReference>
<gene>
    <name evidence="3" type="ORF">ACFFH4_06015</name>
</gene>
<proteinExistence type="predicted"/>
<reference evidence="3 4" key="1">
    <citation type="submission" date="2024-09" db="EMBL/GenBank/DDBJ databases">
        <authorList>
            <person name="Sun Q."/>
            <person name="Mori K."/>
        </authorList>
    </citation>
    <scope>NUCLEOTIDE SEQUENCE [LARGE SCALE GENOMIC DNA]</scope>
    <source>
        <strain evidence="3 4">NCAIM B.02301</strain>
    </source>
</reference>
<sequence>MSGMSTLVLLTSSPQVVARSRSDASQTTGESNFSKLLGQFVSEEAAVAQGEVSNEDLLMKLLAHFNFSEEELNDKDELKELLYVLPIEQQEEMMAFVQEDEPDLHMVFTWPPIQQVVLVLMNALADQSPKLDDHLYKFATAFTEWNVVESDLTEDLVMKFKQLVDQKKAEGQLVLNLTMNNETDKATQQAKLPLFHENSLSQGLHVSQTGQELGQAMSKVEQAVIHIGDRLPKEMQQQQFLRQLQTLIQRSVLSQSPSGMNTLSIKLFPAHLGRLDIQLTQIDGVITARILTGSTTARDLIEAQLTQLRQAFNQQQIQVEKIEIAHHYLGQEKEEESSGRNTKEDEALQEESKQESESDFQVLLEEALFNEQV</sequence>
<evidence type="ECO:0000259" key="2">
    <source>
        <dbReference type="Pfam" id="PF02120"/>
    </source>
</evidence>
<evidence type="ECO:0000313" key="3">
    <source>
        <dbReference type="EMBL" id="MFC0558602.1"/>
    </source>
</evidence>
<dbReference type="Gene3D" id="3.30.750.140">
    <property type="match status" value="1"/>
</dbReference>
<dbReference type="EMBL" id="JBHLTR010000006">
    <property type="protein sequence ID" value="MFC0558602.1"/>
    <property type="molecule type" value="Genomic_DNA"/>
</dbReference>
<accession>A0ABV6NCV3</accession>
<name>A0ABV6NCV3_9BACI</name>